<feature type="chain" id="PRO_5041680539" description="Secreted protein" evidence="2">
    <location>
        <begin position="21"/>
        <end position="73"/>
    </location>
</feature>
<dbReference type="EMBL" id="BTGU01000034">
    <property type="protein sequence ID" value="GMN50682.1"/>
    <property type="molecule type" value="Genomic_DNA"/>
</dbReference>
<evidence type="ECO:0000256" key="1">
    <source>
        <dbReference type="SAM" id="MobiDB-lite"/>
    </source>
</evidence>
<comment type="caution">
    <text evidence="3">The sequence shown here is derived from an EMBL/GenBank/DDBJ whole genome shotgun (WGS) entry which is preliminary data.</text>
</comment>
<reference evidence="3" key="1">
    <citation type="submission" date="2023-07" db="EMBL/GenBank/DDBJ databases">
        <title>draft genome sequence of fig (Ficus carica).</title>
        <authorList>
            <person name="Takahashi T."/>
            <person name="Nishimura K."/>
        </authorList>
    </citation>
    <scope>NUCLEOTIDE SEQUENCE</scope>
</reference>
<keyword evidence="2" id="KW-0732">Signal</keyword>
<accession>A0AA88DD55</accession>
<dbReference type="AlphaFoldDB" id="A0AA88DD55"/>
<dbReference type="Proteomes" id="UP001187192">
    <property type="component" value="Unassembled WGS sequence"/>
</dbReference>
<protein>
    <recommendedName>
        <fullName evidence="5">Secreted protein</fullName>
    </recommendedName>
</protein>
<evidence type="ECO:0000313" key="3">
    <source>
        <dbReference type="EMBL" id="GMN50682.1"/>
    </source>
</evidence>
<name>A0AA88DD55_FICCA</name>
<sequence length="73" mass="8319">MMMMMITMMMMMMICWRLDARPTTLQRLPKPSLVVPLQKALTVPEKRTTMAPQTSLRSRAGTDEQMVSAAECL</sequence>
<keyword evidence="4" id="KW-1185">Reference proteome</keyword>
<evidence type="ECO:0000256" key="2">
    <source>
        <dbReference type="SAM" id="SignalP"/>
    </source>
</evidence>
<proteinExistence type="predicted"/>
<organism evidence="3 4">
    <name type="scientific">Ficus carica</name>
    <name type="common">Common fig</name>
    <dbReference type="NCBI Taxonomy" id="3494"/>
    <lineage>
        <taxon>Eukaryota</taxon>
        <taxon>Viridiplantae</taxon>
        <taxon>Streptophyta</taxon>
        <taxon>Embryophyta</taxon>
        <taxon>Tracheophyta</taxon>
        <taxon>Spermatophyta</taxon>
        <taxon>Magnoliopsida</taxon>
        <taxon>eudicotyledons</taxon>
        <taxon>Gunneridae</taxon>
        <taxon>Pentapetalae</taxon>
        <taxon>rosids</taxon>
        <taxon>fabids</taxon>
        <taxon>Rosales</taxon>
        <taxon>Moraceae</taxon>
        <taxon>Ficeae</taxon>
        <taxon>Ficus</taxon>
    </lineage>
</organism>
<feature type="signal peptide" evidence="2">
    <location>
        <begin position="1"/>
        <end position="20"/>
    </location>
</feature>
<evidence type="ECO:0008006" key="5">
    <source>
        <dbReference type="Google" id="ProtNLM"/>
    </source>
</evidence>
<gene>
    <name evidence="3" type="ORF">TIFTF001_019867</name>
</gene>
<feature type="region of interest" description="Disordered" evidence="1">
    <location>
        <begin position="46"/>
        <end position="73"/>
    </location>
</feature>
<evidence type="ECO:0000313" key="4">
    <source>
        <dbReference type="Proteomes" id="UP001187192"/>
    </source>
</evidence>